<dbReference type="GO" id="GO:0051453">
    <property type="term" value="P:regulation of intracellular pH"/>
    <property type="evidence" value="ECO:0007669"/>
    <property type="project" value="TreeGrafter"/>
</dbReference>
<dbReference type="GO" id="GO:0015385">
    <property type="term" value="F:sodium:proton antiporter activity"/>
    <property type="evidence" value="ECO:0007669"/>
    <property type="project" value="InterPro"/>
</dbReference>
<protein>
    <submittedName>
        <fullName evidence="12">Sodium:proton antiporter</fullName>
    </submittedName>
</protein>
<evidence type="ECO:0000256" key="9">
    <source>
        <dbReference type="ARBA" id="ARBA00023201"/>
    </source>
</evidence>
<reference evidence="12 13" key="1">
    <citation type="submission" date="2018-10" db="EMBL/GenBank/DDBJ databases">
        <authorList>
            <person name="Li J."/>
        </authorList>
    </citation>
    <scope>NUCLEOTIDE SEQUENCE [LARGE SCALE GENOMIC DNA]</scope>
    <source>
        <strain evidence="12 13">JCM 11654</strain>
    </source>
</reference>
<sequence length="574" mass="62353">MEFALMLVVGVFILVLVSVFANRLGVAAPLILVVVGVGMSFLPWLPPDFHIDPWIILVVVLPPLLYSSAVNVPLMDFRRNLRPIGWLSIVQVIVTALLVGLIMNALIPDLGFALGVALGAVVSPTDAVAATSIAKRLGLPTRLVTLLEGESLVNDASALVLLRTAVAATAGAVSIWGALGDFLYAAALAIVIGVIAGYVTVWIRSKINDPVLNTALSFVVPFVAYIPAEEFHASGVLAVVVAGLITGHRGARYFRAQDRVSERLNWRTVQFLLENGVFLVMGMQLNSLLGDARAGVTGTWWTIAIGLIITATLIILRFLFVTPMIWGLRSEERRAAAMQPRIESVRSKIEEVDSERWDDARKDRARRLLARRSADISFLTNEGLGWRGGAVIAWSGMRGVVTLAAAQSLDLNTPHRAELVLIAFTVAFVTLMLQGGTLPWVIRKLGVSGPTAEAEQRELQSLMAEINQASDAALASPELRRPDGKKFSPELLERTRKQAAVRAEWTAKVEQEDAENGMSISDEFRALRRVILDAQRNALLDARSTGNYSSPRLAAVQHLLDNEDIRLSPGEQGH</sequence>
<feature type="transmembrane region" description="Helical" evidence="10">
    <location>
        <begin position="182"/>
        <end position="203"/>
    </location>
</feature>
<accession>A0A3L7AID1</accession>
<keyword evidence="5 10" id="KW-1133">Transmembrane helix</keyword>
<feature type="domain" description="Cation/H+ exchanger transmembrane" evidence="11">
    <location>
        <begin position="12"/>
        <end position="443"/>
    </location>
</feature>
<dbReference type="AlphaFoldDB" id="A0A3L7AID1"/>
<evidence type="ECO:0000256" key="2">
    <source>
        <dbReference type="ARBA" id="ARBA00022448"/>
    </source>
</evidence>
<dbReference type="OrthoDB" id="57886at2"/>
<evidence type="ECO:0000259" key="11">
    <source>
        <dbReference type="Pfam" id="PF00999"/>
    </source>
</evidence>
<keyword evidence="3" id="KW-1003">Cell membrane</keyword>
<keyword evidence="8 10" id="KW-0472">Membrane</keyword>
<feature type="transmembrane region" description="Helical" evidence="10">
    <location>
        <begin position="234"/>
        <end position="251"/>
    </location>
</feature>
<comment type="subcellular location">
    <subcellularLocation>
        <location evidence="1">Cell membrane</location>
        <topology evidence="1">Multi-pass membrane protein</topology>
    </subcellularLocation>
</comment>
<keyword evidence="4 10" id="KW-0812">Transmembrane</keyword>
<dbReference type="EMBL" id="RCUY01000013">
    <property type="protein sequence ID" value="RLP80256.1"/>
    <property type="molecule type" value="Genomic_DNA"/>
</dbReference>
<dbReference type="RefSeq" id="WP_121689192.1">
    <property type="nucleotide sequence ID" value="NZ_RCUY01000013.1"/>
</dbReference>
<feature type="transmembrane region" description="Helical" evidence="10">
    <location>
        <begin position="155"/>
        <end position="176"/>
    </location>
</feature>
<feature type="transmembrane region" description="Helical" evidence="10">
    <location>
        <begin position="419"/>
        <end position="442"/>
    </location>
</feature>
<keyword evidence="6" id="KW-0915">Sodium</keyword>
<dbReference type="InterPro" id="IPR018422">
    <property type="entry name" value="Cation/H_exchanger_CPA1"/>
</dbReference>
<organism evidence="12 13">
    <name type="scientific">Mycetocola lacteus</name>
    <dbReference type="NCBI Taxonomy" id="76637"/>
    <lineage>
        <taxon>Bacteria</taxon>
        <taxon>Bacillati</taxon>
        <taxon>Actinomycetota</taxon>
        <taxon>Actinomycetes</taxon>
        <taxon>Micrococcales</taxon>
        <taxon>Microbacteriaceae</taxon>
        <taxon>Mycetocola</taxon>
    </lineage>
</organism>
<evidence type="ECO:0000256" key="8">
    <source>
        <dbReference type="ARBA" id="ARBA00023136"/>
    </source>
</evidence>
<dbReference type="InterPro" id="IPR006153">
    <property type="entry name" value="Cation/H_exchanger_TM"/>
</dbReference>
<dbReference type="GO" id="GO:0005886">
    <property type="term" value="C:plasma membrane"/>
    <property type="evidence" value="ECO:0007669"/>
    <property type="project" value="UniProtKB-SubCell"/>
</dbReference>
<dbReference type="Proteomes" id="UP000269438">
    <property type="component" value="Unassembled WGS sequence"/>
</dbReference>
<dbReference type="Pfam" id="PF00999">
    <property type="entry name" value="Na_H_Exchanger"/>
    <property type="match status" value="1"/>
</dbReference>
<name>A0A3L7AID1_9MICO</name>
<dbReference type="PANTHER" id="PTHR10110">
    <property type="entry name" value="SODIUM/HYDROGEN EXCHANGER"/>
    <property type="match status" value="1"/>
</dbReference>
<comment type="caution">
    <text evidence="12">The sequence shown here is derived from an EMBL/GenBank/DDBJ whole genome shotgun (WGS) entry which is preliminary data.</text>
</comment>
<evidence type="ECO:0000256" key="5">
    <source>
        <dbReference type="ARBA" id="ARBA00022989"/>
    </source>
</evidence>
<dbReference type="GO" id="GO:0015386">
    <property type="term" value="F:potassium:proton antiporter activity"/>
    <property type="evidence" value="ECO:0007669"/>
    <property type="project" value="TreeGrafter"/>
</dbReference>
<evidence type="ECO:0000256" key="7">
    <source>
        <dbReference type="ARBA" id="ARBA00023065"/>
    </source>
</evidence>
<keyword evidence="2" id="KW-0813">Transport</keyword>
<gene>
    <name evidence="12" type="ORF">D9V34_14430</name>
</gene>
<evidence type="ECO:0000256" key="1">
    <source>
        <dbReference type="ARBA" id="ARBA00004651"/>
    </source>
</evidence>
<keyword evidence="9" id="KW-0739">Sodium transport</keyword>
<proteinExistence type="predicted"/>
<evidence type="ECO:0000313" key="12">
    <source>
        <dbReference type="EMBL" id="RLP80256.1"/>
    </source>
</evidence>
<feature type="transmembrane region" description="Helical" evidence="10">
    <location>
        <begin position="271"/>
        <end position="289"/>
    </location>
</feature>
<feature type="transmembrane region" description="Helical" evidence="10">
    <location>
        <begin position="51"/>
        <end position="72"/>
    </location>
</feature>
<feature type="transmembrane region" description="Helical" evidence="10">
    <location>
        <begin position="112"/>
        <end position="134"/>
    </location>
</feature>
<keyword evidence="13" id="KW-1185">Reference proteome</keyword>
<evidence type="ECO:0000256" key="4">
    <source>
        <dbReference type="ARBA" id="ARBA00022692"/>
    </source>
</evidence>
<dbReference type="Gene3D" id="6.10.140.1330">
    <property type="match status" value="1"/>
</dbReference>
<feature type="transmembrane region" description="Helical" evidence="10">
    <location>
        <begin position="84"/>
        <end position="106"/>
    </location>
</feature>
<evidence type="ECO:0000256" key="6">
    <source>
        <dbReference type="ARBA" id="ARBA00023053"/>
    </source>
</evidence>
<feature type="transmembrane region" description="Helical" evidence="10">
    <location>
        <begin position="210"/>
        <end position="228"/>
    </location>
</feature>
<evidence type="ECO:0000256" key="3">
    <source>
        <dbReference type="ARBA" id="ARBA00022475"/>
    </source>
</evidence>
<dbReference type="PANTHER" id="PTHR10110:SF86">
    <property type="entry name" value="SODIUM_HYDROGEN EXCHANGER 7"/>
    <property type="match status" value="1"/>
</dbReference>
<dbReference type="GO" id="GO:0098719">
    <property type="term" value="P:sodium ion import across plasma membrane"/>
    <property type="evidence" value="ECO:0007669"/>
    <property type="project" value="TreeGrafter"/>
</dbReference>
<feature type="transmembrane region" description="Helical" evidence="10">
    <location>
        <begin position="301"/>
        <end position="328"/>
    </location>
</feature>
<evidence type="ECO:0000313" key="13">
    <source>
        <dbReference type="Proteomes" id="UP000269438"/>
    </source>
</evidence>
<keyword evidence="7" id="KW-0406">Ion transport</keyword>
<evidence type="ECO:0000256" key="10">
    <source>
        <dbReference type="SAM" id="Phobius"/>
    </source>
</evidence>